<evidence type="ECO:0000256" key="3">
    <source>
        <dbReference type="ARBA" id="ARBA00023125"/>
    </source>
</evidence>
<evidence type="ECO:0000256" key="5">
    <source>
        <dbReference type="ARBA" id="ARBA00023163"/>
    </source>
</evidence>
<dbReference type="PANTHER" id="PTHR11019:SF159">
    <property type="entry name" value="TRANSCRIPTIONAL REGULATOR-RELATED"/>
    <property type="match status" value="1"/>
</dbReference>
<dbReference type="InterPro" id="IPR011051">
    <property type="entry name" value="RmlC_Cupin_sf"/>
</dbReference>
<feature type="domain" description="HTH araC/xylS-type" evidence="6">
    <location>
        <begin position="174"/>
        <end position="271"/>
    </location>
</feature>
<dbReference type="PROSITE" id="PS01124">
    <property type="entry name" value="HTH_ARAC_FAMILY_2"/>
    <property type="match status" value="1"/>
</dbReference>
<sequence length="271" mass="29750">MVSQEISQTGQNYRPSLEVKGLEDVPRPVVPLAIDFPDGHIIPPHVHRRAQLIYAARGVMTVSVPAAGGGLWVIPPQRALWMPGGIAHSIRMTGAVEMRTLYLSGKAASRLPPDCRVVAVSPLLRELILRAMDIPPLYEEQGPDGRLMAVVLDQLHVLPVMPLHLPMPADKRLAAICRALLADLADSRPLEEWGRQAGASVSTLARLFRRETGMGFAAWRQQARLVRALELLAAGHPVTQVALDLGYDSVSAFIAMFRRAFGVPPSRYFRE</sequence>
<dbReference type="PANTHER" id="PTHR11019">
    <property type="entry name" value="HTH-TYPE TRANSCRIPTIONAL REGULATOR NIMR"/>
    <property type="match status" value="1"/>
</dbReference>
<dbReference type="InterPro" id="IPR014710">
    <property type="entry name" value="RmlC-like_jellyroll"/>
</dbReference>
<dbReference type="PRINTS" id="PR00032">
    <property type="entry name" value="HTHARAC"/>
</dbReference>
<dbReference type="CDD" id="cd06124">
    <property type="entry name" value="cupin_NimR-like_N"/>
    <property type="match status" value="1"/>
</dbReference>
<evidence type="ECO:0000259" key="6">
    <source>
        <dbReference type="PROSITE" id="PS01124"/>
    </source>
</evidence>
<protein>
    <submittedName>
        <fullName evidence="7">AraC-like DNA-binding protein</fullName>
    </submittedName>
</protein>
<reference evidence="7 8" key="1">
    <citation type="submission" date="2018-10" db="EMBL/GenBank/DDBJ databases">
        <title>Comparative analysis of microorganisms from saline springs in Andes Mountain Range, Colombia.</title>
        <authorList>
            <person name="Rubin E."/>
        </authorList>
    </citation>
    <scope>NUCLEOTIDE SEQUENCE [LARGE SCALE GENOMIC DNA]</scope>
    <source>
        <strain evidence="7 8">USBA 36</strain>
    </source>
</reference>
<accession>A0A420WN72</accession>
<dbReference type="OrthoDB" id="9804543at2"/>
<evidence type="ECO:0000256" key="1">
    <source>
        <dbReference type="ARBA" id="ARBA00022491"/>
    </source>
</evidence>
<keyword evidence="2" id="KW-0805">Transcription regulation</keyword>
<dbReference type="GO" id="GO:0003700">
    <property type="term" value="F:DNA-binding transcription factor activity"/>
    <property type="evidence" value="ECO:0007669"/>
    <property type="project" value="InterPro"/>
</dbReference>
<dbReference type="Gene3D" id="1.10.10.60">
    <property type="entry name" value="Homeodomain-like"/>
    <property type="match status" value="2"/>
</dbReference>
<dbReference type="GO" id="GO:0043565">
    <property type="term" value="F:sequence-specific DNA binding"/>
    <property type="evidence" value="ECO:0007669"/>
    <property type="project" value="InterPro"/>
</dbReference>
<dbReference type="InterPro" id="IPR018062">
    <property type="entry name" value="HTH_AraC-typ_CS"/>
</dbReference>
<keyword evidence="3 7" id="KW-0238">DNA-binding</keyword>
<keyword evidence="5" id="KW-0804">Transcription</keyword>
<dbReference type="Pfam" id="PF02311">
    <property type="entry name" value="AraC_binding"/>
    <property type="match status" value="1"/>
</dbReference>
<comment type="caution">
    <text evidence="7">The sequence shown here is derived from an EMBL/GenBank/DDBJ whole genome shotgun (WGS) entry which is preliminary data.</text>
</comment>
<dbReference type="EMBL" id="RBIG01000001">
    <property type="protein sequence ID" value="RKQ72439.1"/>
    <property type="molecule type" value="Genomic_DNA"/>
</dbReference>
<dbReference type="AlphaFoldDB" id="A0A420WN72"/>
<gene>
    <name evidence="7" type="ORF">BCL74_0205</name>
</gene>
<keyword evidence="4" id="KW-0010">Activator</keyword>
<dbReference type="InterPro" id="IPR003313">
    <property type="entry name" value="AraC-bd"/>
</dbReference>
<keyword evidence="1" id="KW-0678">Repressor</keyword>
<dbReference type="RefSeq" id="WP_121216859.1">
    <property type="nucleotide sequence ID" value="NZ_RBIG01000001.1"/>
</dbReference>
<evidence type="ECO:0000256" key="4">
    <source>
        <dbReference type="ARBA" id="ARBA00023159"/>
    </source>
</evidence>
<dbReference type="SUPFAM" id="SSF46689">
    <property type="entry name" value="Homeodomain-like"/>
    <property type="match status" value="1"/>
</dbReference>
<dbReference type="InterPro" id="IPR020449">
    <property type="entry name" value="Tscrpt_reg_AraC-type_HTH"/>
</dbReference>
<dbReference type="FunFam" id="1.10.10.60:FF:000132">
    <property type="entry name" value="AraC family transcriptional regulator"/>
    <property type="match status" value="1"/>
</dbReference>
<name>A0A420WN72_9PROT</name>
<dbReference type="Gene3D" id="2.60.120.10">
    <property type="entry name" value="Jelly Rolls"/>
    <property type="match status" value="1"/>
</dbReference>
<dbReference type="SMART" id="SM00342">
    <property type="entry name" value="HTH_ARAC"/>
    <property type="match status" value="1"/>
</dbReference>
<evidence type="ECO:0000313" key="7">
    <source>
        <dbReference type="EMBL" id="RKQ72439.1"/>
    </source>
</evidence>
<dbReference type="Proteomes" id="UP000277424">
    <property type="component" value="Unassembled WGS sequence"/>
</dbReference>
<proteinExistence type="predicted"/>
<dbReference type="SUPFAM" id="SSF51182">
    <property type="entry name" value="RmlC-like cupins"/>
    <property type="match status" value="1"/>
</dbReference>
<organism evidence="7 8">
    <name type="scientific">Oceanibaculum indicum</name>
    <dbReference type="NCBI Taxonomy" id="526216"/>
    <lineage>
        <taxon>Bacteria</taxon>
        <taxon>Pseudomonadati</taxon>
        <taxon>Pseudomonadota</taxon>
        <taxon>Alphaproteobacteria</taxon>
        <taxon>Rhodospirillales</taxon>
        <taxon>Oceanibaculaceae</taxon>
        <taxon>Oceanibaculum</taxon>
    </lineage>
</organism>
<dbReference type="InterPro" id="IPR018060">
    <property type="entry name" value="HTH_AraC"/>
</dbReference>
<evidence type="ECO:0000256" key="2">
    <source>
        <dbReference type="ARBA" id="ARBA00023015"/>
    </source>
</evidence>
<evidence type="ECO:0000313" key="8">
    <source>
        <dbReference type="Proteomes" id="UP000277424"/>
    </source>
</evidence>
<dbReference type="Pfam" id="PF12833">
    <property type="entry name" value="HTH_18"/>
    <property type="match status" value="1"/>
</dbReference>
<dbReference type="PROSITE" id="PS00041">
    <property type="entry name" value="HTH_ARAC_FAMILY_1"/>
    <property type="match status" value="1"/>
</dbReference>
<dbReference type="InterPro" id="IPR009057">
    <property type="entry name" value="Homeodomain-like_sf"/>
</dbReference>